<feature type="signal peptide" evidence="2">
    <location>
        <begin position="1"/>
        <end position="33"/>
    </location>
</feature>
<dbReference type="InterPro" id="IPR044060">
    <property type="entry name" value="Bacterial_rp_domain"/>
</dbReference>
<dbReference type="InterPro" id="IPR026876">
    <property type="entry name" value="Fn3_assoc_repeat"/>
</dbReference>
<dbReference type="Gene3D" id="2.60.40.1260">
    <property type="entry name" value="Lamin Tail domain"/>
    <property type="match status" value="1"/>
</dbReference>
<dbReference type="InterPro" id="IPR016134">
    <property type="entry name" value="Dockerin_dom"/>
</dbReference>
<reference evidence="5 6" key="1">
    <citation type="submission" date="2016-11" db="EMBL/GenBank/DDBJ databases">
        <authorList>
            <person name="Jaros S."/>
            <person name="Januszkiewicz K."/>
            <person name="Wedrychowicz H."/>
        </authorList>
    </citation>
    <scope>NUCLEOTIDE SEQUENCE [LARGE SCALE GENOMIC DNA]</scope>
    <source>
        <strain evidence="5 6">Y1</strain>
    </source>
</reference>
<dbReference type="Pfam" id="PF13287">
    <property type="entry name" value="Fn3_assoc"/>
    <property type="match status" value="1"/>
</dbReference>
<name>A0A1M7M709_RUMFL</name>
<dbReference type="InterPro" id="IPR036415">
    <property type="entry name" value="Lamin_tail_dom_sf"/>
</dbReference>
<feature type="domain" description="Dockerin" evidence="3">
    <location>
        <begin position="1100"/>
        <end position="1176"/>
    </location>
</feature>
<dbReference type="PROSITE" id="PS51766">
    <property type="entry name" value="DOCKERIN"/>
    <property type="match status" value="1"/>
</dbReference>
<evidence type="ECO:0000256" key="2">
    <source>
        <dbReference type="SAM" id="SignalP"/>
    </source>
</evidence>
<dbReference type="CDD" id="cd14256">
    <property type="entry name" value="Dockerin_I"/>
    <property type="match status" value="1"/>
</dbReference>
<evidence type="ECO:0000259" key="4">
    <source>
        <dbReference type="PROSITE" id="PS51841"/>
    </source>
</evidence>
<dbReference type="GO" id="GO:0000272">
    <property type="term" value="P:polysaccharide catabolic process"/>
    <property type="evidence" value="ECO:0007669"/>
    <property type="project" value="InterPro"/>
</dbReference>
<feature type="region of interest" description="Disordered" evidence="1">
    <location>
        <begin position="336"/>
        <end position="427"/>
    </location>
</feature>
<dbReference type="Gene3D" id="1.10.1330.10">
    <property type="entry name" value="Dockerin domain"/>
    <property type="match status" value="1"/>
</dbReference>
<dbReference type="Proteomes" id="UP000184394">
    <property type="component" value="Unassembled WGS sequence"/>
</dbReference>
<evidence type="ECO:0000313" key="5">
    <source>
        <dbReference type="EMBL" id="SHM86509.1"/>
    </source>
</evidence>
<dbReference type="Pfam" id="PF18998">
    <property type="entry name" value="Flg_new_2"/>
    <property type="match status" value="1"/>
</dbReference>
<protein>
    <submittedName>
        <fullName evidence="5">Lamin Tail Domain</fullName>
    </submittedName>
</protein>
<dbReference type="Pfam" id="PF00932">
    <property type="entry name" value="LTD"/>
    <property type="match status" value="1"/>
</dbReference>
<dbReference type="EMBL" id="FRCT01000019">
    <property type="protein sequence ID" value="SHM86509.1"/>
    <property type="molecule type" value="Genomic_DNA"/>
</dbReference>
<accession>A0A1M7M709</accession>
<dbReference type="SUPFAM" id="SSF74853">
    <property type="entry name" value="Lamin A/C globular tail domain"/>
    <property type="match status" value="1"/>
</dbReference>
<dbReference type="PROSITE" id="PS51841">
    <property type="entry name" value="LTD"/>
    <property type="match status" value="1"/>
</dbReference>
<sequence>MLKKSAKRTCAGIMSLAMLLGTAGLFPTAKVSAASGVTINEVCPKNSTYAAPDGGMYDWVELFNSSGSPVDISGWGLTDKAETPYRFTIPSGTVLQPNQGKVFFCDGTAGETNASIAPFGLSTSGETLTLTDASGNIASQITFGDMAKDTSYGQYPDGSGEFYVMSATPGKNNAAPEGSNAVRTPSFSAESGFYDTGFALTLDVPQGTTVYYTTDGSDPTTESEKYTGAITVKDMTSEPNKYSARTDVTAYTDILAPDEGVLKAAVVRAIAVDAQGRASSIVTKTYFIGSANVERYRNMKVISLVTDPSNLFDYEKGIYVKGKVYDQGGNGMGWGMPGMGQQQGQQGQQGGFNFNFGGDQNGAQQGNPQQGQQQGNPQQGGFNFNFGDQNGAQQGNQQQGGFNMGNFNLGGAGGPVVTSDEEEADTDETVFDSISLDSIDAPEILADGDDQQQAGGAQQGGFGGFGGFGGAGGFGGFGGQQQGDGAAAGGQEGGAGGFGGFGGAGGFGGFGGQQQGDGAAAGGQEGGAGGFGGFGGAGGFGGFGGQQQGDGAAAGGQEGGAGGFGGFGGAGGAGGFGGGFNMGDMAFMSQANYNQKGPEWERPANIEIFENGKSVVSQDVGIRTKGAASRAWAQKSFNIFARQDYGKSSVEYDLFDGEATKAKNNKVIDTFDGFTIRNGGNDNMAGFFRDSVAQSLVTDRAMTTQATSECILFIDGEFWGIYQLMEKYNADYFKSHYGIKKNDVCFIKNNSLEDGNDQDLSEWNNLLGNLSRVDMTLDENYQRACAELDMQSFIDYFAAQIYWANHDWPNNNTGVWRSNAVDPENPYADGKWRMVLFDTEYSSNLADKVSETGPTFNSFNQAAGGGMGGFGGFMGGGGSLSGAFSNLMKNPTFRQQFELSFMDMANYNFDTKKTTAAINYYKGFKQQILDTYKRFPSSKNIRNEQTFEQDYQLLETFYNTRYGNVTSQMKNYMNLTGSLATVNVSNDSSKGSLQLNTIKFDDSMSTWSGKYFTDFPVTAKATPKEGYSFDHWEVTGATVSDTSSDTITVPVSEGVTIKAVYKTGSSEPRPVVTTTTTTTTAPKVTTTTTTSYVKPTEFTNVTLLGDANCDGQVDLSDAVMIMQALANPNKYGVKGSDAKHMTDQGAANADVDKSSAGITANDALKIQEFLLGKGSL</sequence>
<organism evidence="5 6">
    <name type="scientific">Ruminococcus flavefaciens</name>
    <dbReference type="NCBI Taxonomy" id="1265"/>
    <lineage>
        <taxon>Bacteria</taxon>
        <taxon>Bacillati</taxon>
        <taxon>Bacillota</taxon>
        <taxon>Clostridia</taxon>
        <taxon>Eubacteriales</taxon>
        <taxon>Oscillospiraceae</taxon>
        <taxon>Ruminococcus</taxon>
    </lineage>
</organism>
<feature type="compositionally biased region" description="Low complexity" evidence="1">
    <location>
        <begin position="339"/>
        <end position="407"/>
    </location>
</feature>
<evidence type="ECO:0000313" key="6">
    <source>
        <dbReference type="Proteomes" id="UP000184394"/>
    </source>
</evidence>
<gene>
    <name evidence="5" type="ORF">SAMN04487860_11938</name>
</gene>
<dbReference type="SUPFAM" id="SSF63446">
    <property type="entry name" value="Type I dockerin domain"/>
    <property type="match status" value="1"/>
</dbReference>
<dbReference type="RefSeq" id="WP_072952294.1">
    <property type="nucleotide sequence ID" value="NZ_FRCT01000019.1"/>
</dbReference>
<keyword evidence="2" id="KW-0732">Signal</keyword>
<dbReference type="AlphaFoldDB" id="A0A1M7M709"/>
<dbReference type="InterPro" id="IPR001322">
    <property type="entry name" value="Lamin_tail_dom"/>
</dbReference>
<dbReference type="Pfam" id="PF08757">
    <property type="entry name" value="CotH"/>
    <property type="match status" value="1"/>
</dbReference>
<feature type="domain" description="LTD" evidence="4">
    <location>
        <begin position="26"/>
        <end position="145"/>
    </location>
</feature>
<proteinExistence type="predicted"/>
<evidence type="ECO:0000256" key="1">
    <source>
        <dbReference type="SAM" id="MobiDB-lite"/>
    </source>
</evidence>
<dbReference type="InterPro" id="IPR036439">
    <property type="entry name" value="Dockerin_dom_sf"/>
</dbReference>
<dbReference type="InterPro" id="IPR014867">
    <property type="entry name" value="Spore_coat_CotH_CotH2/3/7"/>
</dbReference>
<feature type="chain" id="PRO_5038883366" evidence="2">
    <location>
        <begin position="34"/>
        <end position="1176"/>
    </location>
</feature>
<evidence type="ECO:0000259" key="3">
    <source>
        <dbReference type="PROSITE" id="PS51766"/>
    </source>
</evidence>